<organism evidence="2 3">
    <name type="scientific">Limosa lapponica baueri</name>
    <dbReference type="NCBI Taxonomy" id="1758121"/>
    <lineage>
        <taxon>Eukaryota</taxon>
        <taxon>Metazoa</taxon>
        <taxon>Chordata</taxon>
        <taxon>Craniata</taxon>
        <taxon>Vertebrata</taxon>
        <taxon>Euteleostomi</taxon>
        <taxon>Archelosauria</taxon>
        <taxon>Archosauria</taxon>
        <taxon>Dinosauria</taxon>
        <taxon>Saurischia</taxon>
        <taxon>Theropoda</taxon>
        <taxon>Coelurosauria</taxon>
        <taxon>Aves</taxon>
        <taxon>Neognathae</taxon>
        <taxon>Neoaves</taxon>
        <taxon>Charadriiformes</taxon>
        <taxon>Scolopacidae</taxon>
        <taxon>Limosa</taxon>
    </lineage>
</organism>
<dbReference type="Proteomes" id="UP000233556">
    <property type="component" value="Unassembled WGS sequence"/>
</dbReference>
<name>A0A2I0UN70_LIMLA</name>
<dbReference type="InterPro" id="IPR036691">
    <property type="entry name" value="Endo/exonu/phosph_ase_sf"/>
</dbReference>
<feature type="compositionally biased region" description="Polar residues" evidence="1">
    <location>
        <begin position="10"/>
        <end position="23"/>
    </location>
</feature>
<dbReference type="Gene3D" id="3.60.10.10">
    <property type="entry name" value="Endonuclease/exonuclease/phosphatase"/>
    <property type="match status" value="1"/>
</dbReference>
<dbReference type="GO" id="GO:0007508">
    <property type="term" value="P:larval heart development"/>
    <property type="evidence" value="ECO:0007669"/>
    <property type="project" value="TreeGrafter"/>
</dbReference>
<keyword evidence="3" id="KW-1185">Reference proteome</keyword>
<evidence type="ECO:0000313" key="3">
    <source>
        <dbReference type="Proteomes" id="UP000233556"/>
    </source>
</evidence>
<protein>
    <recommendedName>
        <fullName evidence="4">Mitochondrial fission process protein 1</fullName>
    </recommendedName>
</protein>
<evidence type="ECO:0000256" key="1">
    <source>
        <dbReference type="SAM" id="MobiDB-lite"/>
    </source>
</evidence>
<dbReference type="GO" id="GO:0061343">
    <property type="term" value="P:cell adhesion involved in heart morphogenesis"/>
    <property type="evidence" value="ECO:0007669"/>
    <property type="project" value="TreeGrafter"/>
</dbReference>
<dbReference type="PANTHER" id="PTHR33395">
    <property type="entry name" value="TRANSCRIPTASE, PUTATIVE-RELATED-RELATED"/>
    <property type="match status" value="1"/>
</dbReference>
<dbReference type="PANTHER" id="PTHR33395:SF22">
    <property type="entry name" value="REVERSE TRANSCRIPTASE DOMAIN-CONTAINING PROTEIN"/>
    <property type="match status" value="1"/>
</dbReference>
<feature type="region of interest" description="Disordered" evidence="1">
    <location>
        <begin position="1"/>
        <end position="26"/>
    </location>
</feature>
<dbReference type="OrthoDB" id="9393271at2759"/>
<accession>A0A2I0UN70</accession>
<evidence type="ECO:0000313" key="2">
    <source>
        <dbReference type="EMBL" id="PKU47485.1"/>
    </source>
</evidence>
<reference evidence="3" key="1">
    <citation type="submission" date="2017-11" db="EMBL/GenBank/DDBJ databases">
        <authorList>
            <person name="Lima N.C."/>
            <person name="Parody-Merino A.M."/>
            <person name="Battley P.F."/>
            <person name="Fidler A.E."/>
            <person name="Prosdocimi F."/>
        </authorList>
    </citation>
    <scope>NUCLEOTIDE SEQUENCE [LARGE SCALE GENOMIC DNA]</scope>
</reference>
<gene>
    <name evidence="2" type="ORF">llap_2225</name>
</gene>
<reference evidence="3" key="2">
    <citation type="submission" date="2017-12" db="EMBL/GenBank/DDBJ databases">
        <title>Genome sequence of the Bar-tailed Godwit (Limosa lapponica baueri).</title>
        <authorList>
            <person name="Lima N.C.B."/>
            <person name="Parody-Merino A.M."/>
            <person name="Battley P.F."/>
            <person name="Fidler A.E."/>
            <person name="Prosdocimi F."/>
        </authorList>
    </citation>
    <scope>NUCLEOTIDE SEQUENCE [LARGE SCALE GENOMIC DNA]</scope>
</reference>
<dbReference type="AlphaFoldDB" id="A0A2I0UN70"/>
<sequence length="225" mass="25482">MASTRRKVKLSSSTKMDVGTQTELPRKHAAVQATGCREFQDLLLPYGEEPAAPEEVEVNSETPVRHLKGCCLKKAAQPTAQLKSLYPNACSMGNKQEELETMMLLERYDIVAITETWWDESYNWSVGIQGYKLFRRDRRGRRGGGVAFYVKEWIECEEMSPKPSLGSDEEIVESLWVRIKGQANMRDTVVGVYYRPPDQDGEVDEAFYNQLKVASQSQALVLIPP</sequence>
<dbReference type="GO" id="GO:0031012">
    <property type="term" value="C:extracellular matrix"/>
    <property type="evidence" value="ECO:0007669"/>
    <property type="project" value="TreeGrafter"/>
</dbReference>
<evidence type="ECO:0008006" key="4">
    <source>
        <dbReference type="Google" id="ProtNLM"/>
    </source>
</evidence>
<dbReference type="SUPFAM" id="SSF56219">
    <property type="entry name" value="DNase I-like"/>
    <property type="match status" value="1"/>
</dbReference>
<dbReference type="EMBL" id="KZ505677">
    <property type="protein sequence ID" value="PKU47485.1"/>
    <property type="molecule type" value="Genomic_DNA"/>
</dbReference>
<proteinExistence type="predicted"/>